<dbReference type="GO" id="GO:0016020">
    <property type="term" value="C:membrane"/>
    <property type="evidence" value="ECO:0007669"/>
    <property type="project" value="UniProtKB-SubCell"/>
</dbReference>
<keyword evidence="6 8" id="KW-1133">Transmembrane helix</keyword>
<dbReference type="InterPro" id="IPR001204">
    <property type="entry name" value="Phos_transporter"/>
</dbReference>
<comment type="caution">
    <text evidence="10">The sequence shown here is derived from an EMBL/GenBank/DDBJ whole genome shotgun (WGS) entry which is preliminary data.</text>
</comment>
<dbReference type="GO" id="GO:0005315">
    <property type="term" value="F:phosphate transmembrane transporter activity"/>
    <property type="evidence" value="ECO:0007669"/>
    <property type="project" value="InterPro"/>
</dbReference>
<feature type="transmembrane region" description="Helical" evidence="8">
    <location>
        <begin position="142"/>
        <end position="167"/>
    </location>
</feature>
<feature type="transmembrane region" description="Helical" evidence="8">
    <location>
        <begin position="527"/>
        <end position="550"/>
    </location>
</feature>
<evidence type="ECO:0000256" key="2">
    <source>
        <dbReference type="ARBA" id="ARBA00009916"/>
    </source>
</evidence>
<dbReference type="GO" id="GO:0035435">
    <property type="term" value="P:phosphate ion transmembrane transport"/>
    <property type="evidence" value="ECO:0007669"/>
    <property type="project" value="TreeGrafter"/>
</dbReference>
<feature type="transmembrane region" description="Helical" evidence="8">
    <location>
        <begin position="438"/>
        <end position="455"/>
    </location>
</feature>
<keyword evidence="4 8" id="KW-0592">Phosphate transport</keyword>
<keyword evidence="3 8" id="KW-0813">Transport</keyword>
<keyword evidence="7 8" id="KW-0472">Membrane</keyword>
<comment type="similarity">
    <text evidence="2 8">Belongs to the inorganic phosphate transporter (PiT) (TC 2.A.20) family.</text>
</comment>
<sequence length="556" mass="60010">MQEYSPELFWLVVISFVVAFALSFGIGANDVANSFGTSVGSRVLTLRSACILASVFEIAGAVLIGYKVSDTLRKVLIDVNAYQGAEKQLIFGYLSSLGGSAVWLLIATSFRLPISGTHSIVGATIGFSLVAKGFHGMKWSMLFGIVASWFISPICSGTVSVIVYILIREHVLNSSNPVRNGLKSLPIFYGITIAVNVFSVVEGGSKFLHLNGITLRTSVLASIIIGLLSAGIVYLFVVPKQQVVLSCLPSITRENTADSAFHVARVEDYGGNSSIATTNNSPARRIDDDFYILRKYDETTSDKIEMNVIRNSREQLKEEAGQTSGTSESRPNALPKKKKKRAGLKPNASAVPLIKIDSATSVNMEKMPNVDVEDSRGRNTPIMRTPIETIFTFLQILTAIFGSFAHGGNDVSNAIGPLVAIWLIYSEGSVLQSSETPFFILLYGGIGISIGLWVWGRNVIKTVGEDLTQITPSTGFSIEIGSSMTVLLASKLGVPISTTHCKVGSVVFVGWSSSSAQGVDWKLFKNIIFAWVITLPVSAVLSGLLMYILLSYQNFL</sequence>
<feature type="transmembrane region" description="Helical" evidence="8">
    <location>
        <begin position="46"/>
        <end position="68"/>
    </location>
</feature>
<evidence type="ECO:0000256" key="3">
    <source>
        <dbReference type="ARBA" id="ARBA00022448"/>
    </source>
</evidence>
<protein>
    <recommendedName>
        <fullName evidence="8">Phosphate transporter</fullName>
    </recommendedName>
</protein>
<comment type="function">
    <text evidence="8">Sodium-phosphate symporter.</text>
</comment>
<reference evidence="10 11" key="1">
    <citation type="submission" date="2024-03" db="EMBL/GenBank/DDBJ databases">
        <title>Adaptation during the transition from Ophiocordyceps entomopathogen to insect associate is accompanied by gene loss and intensified selection.</title>
        <authorList>
            <person name="Ward C.M."/>
            <person name="Onetto C.A."/>
            <person name="Borneman A.R."/>
        </authorList>
    </citation>
    <scope>NUCLEOTIDE SEQUENCE [LARGE SCALE GENOMIC DNA]</scope>
    <source>
        <strain evidence="10">AWRI1</strain>
        <tissue evidence="10">Single Adult Female</tissue>
    </source>
</reference>
<evidence type="ECO:0000256" key="7">
    <source>
        <dbReference type="ARBA" id="ARBA00023136"/>
    </source>
</evidence>
<gene>
    <name evidence="10" type="ORF">V9T40_003054</name>
</gene>
<dbReference type="EMBL" id="JBBCAQ010000006">
    <property type="protein sequence ID" value="KAK7603055.1"/>
    <property type="molecule type" value="Genomic_DNA"/>
</dbReference>
<dbReference type="PANTHER" id="PTHR11101">
    <property type="entry name" value="PHOSPHATE TRANSPORTER"/>
    <property type="match status" value="1"/>
</dbReference>
<dbReference type="PANTHER" id="PTHR11101:SF80">
    <property type="entry name" value="PHOSPHATE TRANSPORTER"/>
    <property type="match status" value="1"/>
</dbReference>
<feature type="transmembrane region" description="Helical" evidence="8">
    <location>
        <begin position="187"/>
        <end position="205"/>
    </location>
</feature>
<accession>A0AAN9TUL9</accession>
<evidence type="ECO:0000313" key="11">
    <source>
        <dbReference type="Proteomes" id="UP001367676"/>
    </source>
</evidence>
<evidence type="ECO:0000256" key="9">
    <source>
        <dbReference type="SAM" id="MobiDB-lite"/>
    </source>
</evidence>
<dbReference type="AlphaFoldDB" id="A0AAN9TUL9"/>
<proteinExistence type="inferred from homology"/>
<dbReference type="Proteomes" id="UP001367676">
    <property type="component" value="Unassembled WGS sequence"/>
</dbReference>
<name>A0AAN9TUL9_9HEMI</name>
<evidence type="ECO:0000256" key="4">
    <source>
        <dbReference type="ARBA" id="ARBA00022592"/>
    </source>
</evidence>
<feature type="transmembrane region" description="Helical" evidence="8">
    <location>
        <begin position="7"/>
        <end position="26"/>
    </location>
</feature>
<feature type="transmembrane region" description="Helical" evidence="8">
    <location>
        <begin position="89"/>
        <end position="106"/>
    </location>
</feature>
<evidence type="ECO:0000313" key="10">
    <source>
        <dbReference type="EMBL" id="KAK7603055.1"/>
    </source>
</evidence>
<dbReference type="Pfam" id="PF01384">
    <property type="entry name" value="PHO4"/>
    <property type="match status" value="1"/>
</dbReference>
<keyword evidence="11" id="KW-1185">Reference proteome</keyword>
<feature type="region of interest" description="Disordered" evidence="9">
    <location>
        <begin position="313"/>
        <end position="345"/>
    </location>
</feature>
<comment type="subcellular location">
    <subcellularLocation>
        <location evidence="1 8">Membrane</location>
        <topology evidence="1 8">Multi-pass membrane protein</topology>
    </subcellularLocation>
</comment>
<keyword evidence="5 8" id="KW-0812">Transmembrane</keyword>
<evidence type="ECO:0000256" key="8">
    <source>
        <dbReference type="RuleBase" id="RU363058"/>
    </source>
</evidence>
<evidence type="ECO:0000256" key="5">
    <source>
        <dbReference type="ARBA" id="ARBA00022692"/>
    </source>
</evidence>
<evidence type="ECO:0000256" key="6">
    <source>
        <dbReference type="ARBA" id="ARBA00022989"/>
    </source>
</evidence>
<evidence type="ECO:0000256" key="1">
    <source>
        <dbReference type="ARBA" id="ARBA00004141"/>
    </source>
</evidence>
<feature type="transmembrane region" description="Helical" evidence="8">
    <location>
        <begin position="217"/>
        <end position="237"/>
    </location>
</feature>
<organism evidence="10 11">
    <name type="scientific">Parthenolecanium corni</name>
    <dbReference type="NCBI Taxonomy" id="536013"/>
    <lineage>
        <taxon>Eukaryota</taxon>
        <taxon>Metazoa</taxon>
        <taxon>Ecdysozoa</taxon>
        <taxon>Arthropoda</taxon>
        <taxon>Hexapoda</taxon>
        <taxon>Insecta</taxon>
        <taxon>Pterygota</taxon>
        <taxon>Neoptera</taxon>
        <taxon>Paraneoptera</taxon>
        <taxon>Hemiptera</taxon>
        <taxon>Sternorrhyncha</taxon>
        <taxon>Coccoidea</taxon>
        <taxon>Coccidae</taxon>
        <taxon>Parthenolecanium</taxon>
    </lineage>
</organism>